<organism evidence="4 5">
    <name type="scientific">Planosporangium thailandense</name>
    <dbReference type="NCBI Taxonomy" id="765197"/>
    <lineage>
        <taxon>Bacteria</taxon>
        <taxon>Bacillati</taxon>
        <taxon>Actinomycetota</taxon>
        <taxon>Actinomycetes</taxon>
        <taxon>Micromonosporales</taxon>
        <taxon>Micromonosporaceae</taxon>
        <taxon>Planosporangium</taxon>
    </lineage>
</organism>
<dbReference type="EMBL" id="JAATVY010000019">
    <property type="protein sequence ID" value="NJC72550.1"/>
    <property type="molecule type" value="Genomic_DNA"/>
</dbReference>
<dbReference type="Proteomes" id="UP000722989">
    <property type="component" value="Unassembled WGS sequence"/>
</dbReference>
<evidence type="ECO:0000259" key="3">
    <source>
        <dbReference type="Pfam" id="PF21783"/>
    </source>
</evidence>
<protein>
    <recommendedName>
        <fullName evidence="3">YNCE-like beta-propeller domain-containing protein</fullName>
    </recommendedName>
</protein>
<dbReference type="InterPro" id="IPR011045">
    <property type="entry name" value="N2O_reductase_N"/>
</dbReference>
<dbReference type="InterPro" id="IPR051200">
    <property type="entry name" value="Host-pathogen_enzymatic-act"/>
</dbReference>
<evidence type="ECO:0000313" key="5">
    <source>
        <dbReference type="Proteomes" id="UP000722989"/>
    </source>
</evidence>
<keyword evidence="5" id="KW-1185">Reference proteome</keyword>
<evidence type="ECO:0000256" key="1">
    <source>
        <dbReference type="ARBA" id="ARBA00022729"/>
    </source>
</evidence>
<evidence type="ECO:0000256" key="2">
    <source>
        <dbReference type="SAM" id="SignalP"/>
    </source>
</evidence>
<sequence>MEPAQPRRVKWRRTGRVHAAAVTMTALAKSVLALSVLATAACSPAGGGAHRPEVRAQHRTAVAGRPSVRPTPAAANLLPGMPPPLRADDLYAADRPGALSAKVRNHLYRVYVPNNKADTLSVIDPTTYKVIKTVPVPHSPEHVVPSWDLSTLLINSDTVPGYALTPIDPVTGEVGTPIPVDDPYNLYFTPDGKYAVVMAELMRQVVFVDPKTFQKRDTLNVDCEGVNHADFSADGRYFIASCEFSGDLLKIDTVTHRLIGKLHLPQPDSMPQDVKISPDGRTWYVADMHAGGVWVLNGDAFTTPTLLPTGAGAHGLYVSRDSKRLYISNRGEGSVSLLDFATGALVGKWQIPGGGSPDMGGLSPDGKVLWLSGRYHGEVYAIDTTDGHLIARIPTGAGPHGLCVWPQPGRYSLGHTGILR</sequence>
<feature type="signal peptide" evidence="2">
    <location>
        <begin position="1"/>
        <end position="28"/>
    </location>
</feature>
<comment type="caution">
    <text evidence="4">The sequence shown here is derived from an EMBL/GenBank/DDBJ whole genome shotgun (WGS) entry which is preliminary data.</text>
</comment>
<dbReference type="SUPFAM" id="SSF50974">
    <property type="entry name" value="Nitrous oxide reductase, N-terminal domain"/>
    <property type="match status" value="1"/>
</dbReference>
<dbReference type="InterPro" id="IPR011964">
    <property type="entry name" value="YVTN_b-propeller_repeat"/>
</dbReference>
<evidence type="ECO:0000313" key="4">
    <source>
        <dbReference type="EMBL" id="NJC72550.1"/>
    </source>
</evidence>
<reference evidence="4 5" key="1">
    <citation type="submission" date="2020-03" db="EMBL/GenBank/DDBJ databases">
        <title>WGS of the type strain of Planosporangium spp.</title>
        <authorList>
            <person name="Thawai C."/>
        </authorList>
    </citation>
    <scope>NUCLEOTIDE SEQUENCE [LARGE SCALE GENOMIC DNA]</scope>
    <source>
        <strain evidence="4 5">TBRC 5610</strain>
    </source>
</reference>
<dbReference type="Pfam" id="PF21783">
    <property type="entry name" value="YNCE"/>
    <property type="match status" value="1"/>
</dbReference>
<accession>A0ABX0Y4R6</accession>
<dbReference type="InterPro" id="IPR048433">
    <property type="entry name" value="YNCE-like_beta-prop"/>
</dbReference>
<keyword evidence="1 2" id="KW-0732">Signal</keyword>
<feature type="domain" description="YNCE-like beta-propeller" evidence="3">
    <location>
        <begin position="109"/>
        <end position="403"/>
    </location>
</feature>
<dbReference type="PANTHER" id="PTHR47197">
    <property type="entry name" value="PROTEIN NIRF"/>
    <property type="match status" value="1"/>
</dbReference>
<dbReference type="Gene3D" id="2.130.10.10">
    <property type="entry name" value="YVTN repeat-like/Quinoprotein amine dehydrogenase"/>
    <property type="match status" value="2"/>
</dbReference>
<proteinExistence type="predicted"/>
<dbReference type="PANTHER" id="PTHR47197:SF3">
    <property type="entry name" value="DIHYDRO-HEME D1 DEHYDROGENASE"/>
    <property type="match status" value="1"/>
</dbReference>
<dbReference type="InterPro" id="IPR015943">
    <property type="entry name" value="WD40/YVTN_repeat-like_dom_sf"/>
</dbReference>
<dbReference type="NCBIfam" id="TIGR02276">
    <property type="entry name" value="beta_rpt_yvtn"/>
    <property type="match status" value="1"/>
</dbReference>
<feature type="chain" id="PRO_5047544030" description="YNCE-like beta-propeller domain-containing protein" evidence="2">
    <location>
        <begin position="29"/>
        <end position="420"/>
    </location>
</feature>
<name>A0ABX0Y4R6_9ACTN</name>
<gene>
    <name evidence="4" type="ORF">HC031_22930</name>
</gene>